<dbReference type="OrthoDB" id="9804099at2"/>
<reference evidence="2 3" key="1">
    <citation type="submission" date="2017-07" db="EMBL/GenBank/DDBJ databases">
        <title>Virgibacillus sp. LM2416.</title>
        <authorList>
            <person name="Tak E.J."/>
            <person name="Bae J.-W."/>
        </authorList>
    </citation>
    <scope>NUCLEOTIDE SEQUENCE [LARGE SCALE GENOMIC DNA]</scope>
    <source>
        <strain evidence="2 3">LM2416</strain>
    </source>
</reference>
<keyword evidence="3" id="KW-1185">Reference proteome</keyword>
<dbReference type="AlphaFoldDB" id="A0A220U5C3"/>
<protein>
    <submittedName>
        <fullName evidence="2">Spore coat protein CotJB</fullName>
    </submittedName>
</protein>
<dbReference type="PIRSF" id="PIRSF010606">
    <property type="entry name" value="Spore_coat_CotJB"/>
    <property type="match status" value="1"/>
</dbReference>
<sequence length="87" mass="10505">MSKTMPPEYYQLLEEIQEVDFVLVELNLYLDTHNHDYDAIEQFNLNVQKSKQLKIAFEKKFGPLMNFGRSYSNYPWDLDDTPWPWQV</sequence>
<dbReference type="Proteomes" id="UP000198312">
    <property type="component" value="Chromosome"/>
</dbReference>
<keyword evidence="2" id="KW-0167">Capsid protein</keyword>
<dbReference type="KEGG" id="vil:CFK37_14710"/>
<proteinExistence type="predicted"/>
<dbReference type="InterPro" id="IPR024207">
    <property type="entry name" value="CotJB_dom"/>
</dbReference>
<evidence type="ECO:0000313" key="2">
    <source>
        <dbReference type="EMBL" id="ASK63317.1"/>
    </source>
</evidence>
<evidence type="ECO:0000259" key="1">
    <source>
        <dbReference type="Pfam" id="PF12652"/>
    </source>
</evidence>
<name>A0A220U5C3_9BACI</name>
<dbReference type="Pfam" id="PF12652">
    <property type="entry name" value="CotJB"/>
    <property type="match status" value="1"/>
</dbReference>
<keyword evidence="2" id="KW-0946">Virion</keyword>
<dbReference type="EMBL" id="CP022315">
    <property type="protein sequence ID" value="ASK63317.1"/>
    <property type="molecule type" value="Genomic_DNA"/>
</dbReference>
<accession>A0A220U5C3</accession>
<feature type="domain" description="Protein CotJB" evidence="1">
    <location>
        <begin position="11"/>
        <end position="86"/>
    </location>
</feature>
<gene>
    <name evidence="2" type="ORF">CFK37_14710</name>
</gene>
<dbReference type="RefSeq" id="WP_089062576.1">
    <property type="nucleotide sequence ID" value="NZ_CP022315.1"/>
</dbReference>
<organism evidence="2 3">
    <name type="scientific">Virgibacillus phasianinus</name>
    <dbReference type="NCBI Taxonomy" id="2017483"/>
    <lineage>
        <taxon>Bacteria</taxon>
        <taxon>Bacillati</taxon>
        <taxon>Bacillota</taxon>
        <taxon>Bacilli</taxon>
        <taxon>Bacillales</taxon>
        <taxon>Bacillaceae</taxon>
        <taxon>Virgibacillus</taxon>
    </lineage>
</organism>
<dbReference type="InterPro" id="IPR016571">
    <property type="entry name" value="Spore_coat_assembly_CotJB"/>
</dbReference>
<evidence type="ECO:0000313" key="3">
    <source>
        <dbReference type="Proteomes" id="UP000198312"/>
    </source>
</evidence>